<proteinExistence type="predicted"/>
<evidence type="ECO:0000313" key="2">
    <source>
        <dbReference type="Proteomes" id="UP000326545"/>
    </source>
</evidence>
<reference evidence="1 2" key="1">
    <citation type="submission" date="2019-07" db="EMBL/GenBank/DDBJ databases">
        <title>Complete genome sequence of bacteriophages infecting Erwinia pyrifoliae.</title>
        <authorList>
            <person name="Kim S.G."/>
            <person name="Park S.C."/>
        </authorList>
    </citation>
    <scope>NUCLEOTIDE SEQUENCE [LARGE SCALE GENOMIC DNA]</scope>
</reference>
<accession>A0A5J6DBK2</accession>
<gene>
    <name evidence="1" type="ORF">pEpSNUABM01_110</name>
</gene>
<organism evidence="1 2">
    <name type="scientific">Erwinia phage pEp_SNUABM_01</name>
    <dbReference type="NCBI Taxonomy" id="2601643"/>
    <lineage>
        <taxon>Viruses</taxon>
        <taxon>Duplodnaviria</taxon>
        <taxon>Heunggongvirae</taxon>
        <taxon>Uroviricota</taxon>
        <taxon>Caudoviricetes</taxon>
        <taxon>Vequintavirinae</taxon>
        <taxon>Henunavirus</taxon>
        <taxon>Henunavirus SNUABM01</taxon>
    </lineage>
</organism>
<keyword evidence="2" id="KW-1185">Reference proteome</keyword>
<dbReference type="EMBL" id="MN184887">
    <property type="protein sequence ID" value="QEQ94936.1"/>
    <property type="molecule type" value="Genomic_DNA"/>
</dbReference>
<name>A0A5J6DBK2_9CAUD</name>
<dbReference type="Proteomes" id="UP000326545">
    <property type="component" value="Segment"/>
</dbReference>
<protein>
    <submittedName>
        <fullName evidence="1">Uncharacterized protein</fullName>
    </submittedName>
</protein>
<sequence length="125" mass="13889">MKKILATLILSVVSFSSLAEMPYINNNTADSRERIQKGDIVCETSKAQATINAGVYGGKESNYYYNQDDKGGYVGISIPIGGGDSKVDCSRLYDQVLRENDMRIKQLEAQLELMKRRTLTVGETK</sequence>
<evidence type="ECO:0000313" key="1">
    <source>
        <dbReference type="EMBL" id="QEQ94936.1"/>
    </source>
</evidence>